<feature type="domain" description="SCP" evidence="2">
    <location>
        <begin position="1"/>
        <end position="118"/>
    </location>
</feature>
<dbReference type="Proteomes" id="UP000728032">
    <property type="component" value="Unassembled WGS sequence"/>
</dbReference>
<dbReference type="GO" id="GO:0005576">
    <property type="term" value="C:extracellular region"/>
    <property type="evidence" value="ECO:0007669"/>
    <property type="project" value="InterPro"/>
</dbReference>
<evidence type="ECO:0000313" key="3">
    <source>
        <dbReference type="EMBL" id="CAD7657077.1"/>
    </source>
</evidence>
<keyword evidence="4" id="KW-1185">Reference proteome</keyword>
<dbReference type="Pfam" id="PF00188">
    <property type="entry name" value="CAP"/>
    <property type="match status" value="1"/>
</dbReference>
<dbReference type="InterPro" id="IPR035940">
    <property type="entry name" value="CAP_sf"/>
</dbReference>
<protein>
    <recommendedName>
        <fullName evidence="2">SCP domain-containing protein</fullName>
    </recommendedName>
</protein>
<proteinExistence type="predicted"/>
<feature type="compositionally biased region" description="Basic and acidic residues" evidence="1">
    <location>
        <begin position="156"/>
        <end position="172"/>
    </location>
</feature>
<evidence type="ECO:0000313" key="4">
    <source>
        <dbReference type="Proteomes" id="UP000728032"/>
    </source>
</evidence>
<dbReference type="InterPro" id="IPR014044">
    <property type="entry name" value="CAP_dom"/>
</dbReference>
<dbReference type="PRINTS" id="PR00837">
    <property type="entry name" value="V5TPXLIKE"/>
</dbReference>
<organism evidence="3">
    <name type="scientific">Oppiella nova</name>
    <dbReference type="NCBI Taxonomy" id="334625"/>
    <lineage>
        <taxon>Eukaryota</taxon>
        <taxon>Metazoa</taxon>
        <taxon>Ecdysozoa</taxon>
        <taxon>Arthropoda</taxon>
        <taxon>Chelicerata</taxon>
        <taxon>Arachnida</taxon>
        <taxon>Acari</taxon>
        <taxon>Acariformes</taxon>
        <taxon>Sarcoptiformes</taxon>
        <taxon>Oribatida</taxon>
        <taxon>Brachypylina</taxon>
        <taxon>Oppioidea</taxon>
        <taxon>Oppiidae</taxon>
        <taxon>Oppiella</taxon>
    </lineage>
</organism>
<accession>A0A7R9MBP5</accession>
<feature type="compositionally biased region" description="Pro residues" evidence="1">
    <location>
        <begin position="216"/>
        <end position="226"/>
    </location>
</feature>
<dbReference type="SUPFAM" id="SSF55797">
    <property type="entry name" value="PR-1-like"/>
    <property type="match status" value="1"/>
</dbReference>
<dbReference type="Gene3D" id="3.40.33.10">
    <property type="entry name" value="CAP"/>
    <property type="match status" value="1"/>
</dbReference>
<dbReference type="AlphaFoldDB" id="A0A7R9MBP5"/>
<dbReference type="EMBL" id="OC927151">
    <property type="protein sequence ID" value="CAD7657077.1"/>
    <property type="molecule type" value="Genomic_DNA"/>
</dbReference>
<dbReference type="PANTHER" id="PTHR10334">
    <property type="entry name" value="CYSTEINE-RICH SECRETORY PROTEIN-RELATED"/>
    <property type="match status" value="1"/>
</dbReference>
<dbReference type="InterPro" id="IPR001283">
    <property type="entry name" value="CRISP-related"/>
</dbReference>
<dbReference type="OrthoDB" id="337038at2759"/>
<dbReference type="SMART" id="SM00198">
    <property type="entry name" value="SCP"/>
    <property type="match status" value="1"/>
</dbReference>
<name>A0A7R9MBP5_9ACAR</name>
<dbReference type="EMBL" id="CAJPVJ010012326">
    <property type="protein sequence ID" value="CAG2174263.1"/>
    <property type="molecule type" value="Genomic_DNA"/>
</dbReference>
<evidence type="ECO:0000259" key="2">
    <source>
        <dbReference type="SMART" id="SM00198"/>
    </source>
</evidence>
<evidence type="ECO:0000256" key="1">
    <source>
        <dbReference type="SAM" id="MobiDB-lite"/>
    </source>
</evidence>
<reference evidence="3" key="1">
    <citation type="submission" date="2020-11" db="EMBL/GenBank/DDBJ databases">
        <authorList>
            <person name="Tran Van P."/>
        </authorList>
    </citation>
    <scope>NUCLEOTIDE SEQUENCE</scope>
</reference>
<sequence length="235" mass="26681">MHPNLKPATEYALSRIRSLAKIDGQRPIDKGLVLGENFYWYYDNTGYHSCADAVDLWYKGRDLYDYNNPRFHEKTGGFSQVVWRASQHLGCARVEDDTRKYYETYIVCNYDPPGNVDRQYPFNVSPRRDVNRPGVEPVIGGGSWNGGADRPVSVGHRPENSPHRPEVDRPYDRPSTVQSGVHRPVDRPISASGWASDRPGGSGGVWTVERPDRPSSRPPPPSPPGYPLFYGYYYY</sequence>
<dbReference type="PROSITE" id="PS01010">
    <property type="entry name" value="CRISP_2"/>
    <property type="match status" value="1"/>
</dbReference>
<gene>
    <name evidence="3" type="ORF">ONB1V03_LOCUS13710</name>
</gene>
<dbReference type="InterPro" id="IPR018244">
    <property type="entry name" value="Allrgn_V5/Tpx1_CS"/>
</dbReference>
<feature type="region of interest" description="Disordered" evidence="1">
    <location>
        <begin position="127"/>
        <end position="226"/>
    </location>
</feature>